<reference evidence="1 2" key="1">
    <citation type="submission" date="2024-01" db="EMBL/GenBank/DDBJ databases">
        <title>Complete genome of Cladobotryum mycophilum ATHUM6906.</title>
        <authorList>
            <person name="Christinaki A.C."/>
            <person name="Myridakis A.I."/>
            <person name="Kouvelis V.N."/>
        </authorList>
    </citation>
    <scope>NUCLEOTIDE SEQUENCE [LARGE SCALE GENOMIC DNA]</scope>
    <source>
        <strain evidence="1 2">ATHUM6906</strain>
    </source>
</reference>
<protein>
    <recommendedName>
        <fullName evidence="3">Heterokaryon incompatibility domain-containing protein</fullName>
    </recommendedName>
</protein>
<comment type="caution">
    <text evidence="1">The sequence shown here is derived from an EMBL/GenBank/DDBJ whole genome shotgun (WGS) entry which is preliminary data.</text>
</comment>
<evidence type="ECO:0000313" key="2">
    <source>
        <dbReference type="Proteomes" id="UP001338125"/>
    </source>
</evidence>
<dbReference type="Proteomes" id="UP001338125">
    <property type="component" value="Unassembled WGS sequence"/>
</dbReference>
<proteinExistence type="predicted"/>
<gene>
    <name evidence="1" type="ORF">PT974_09677</name>
</gene>
<dbReference type="PANTHER" id="PTHR39596">
    <property type="match status" value="1"/>
</dbReference>
<accession>A0ABR0SHT7</accession>
<evidence type="ECO:0008006" key="3">
    <source>
        <dbReference type="Google" id="ProtNLM"/>
    </source>
</evidence>
<dbReference type="PANTHER" id="PTHR39596:SF2">
    <property type="entry name" value="HET DOMAIN PROTEIN (AFU_ORTHOLOGUE AFUA_1G17550)-RELATED"/>
    <property type="match status" value="1"/>
</dbReference>
<evidence type="ECO:0000313" key="1">
    <source>
        <dbReference type="EMBL" id="KAK5991396.1"/>
    </source>
</evidence>
<organism evidence="1 2">
    <name type="scientific">Cladobotryum mycophilum</name>
    <dbReference type="NCBI Taxonomy" id="491253"/>
    <lineage>
        <taxon>Eukaryota</taxon>
        <taxon>Fungi</taxon>
        <taxon>Dikarya</taxon>
        <taxon>Ascomycota</taxon>
        <taxon>Pezizomycotina</taxon>
        <taxon>Sordariomycetes</taxon>
        <taxon>Hypocreomycetidae</taxon>
        <taxon>Hypocreales</taxon>
        <taxon>Hypocreaceae</taxon>
        <taxon>Cladobotryum</taxon>
    </lineage>
</organism>
<name>A0ABR0SHT7_9HYPO</name>
<sequence>MDHSRCHSRLCAADCVDEKTYKTVHTKEGCDCKLMQVNSKEICAVLDRGKIPRIAISRDMELIVSDNHPYVAISHVWAHGLGNPNENVLLQCQIERLAAYVSDMEINSHHSALAIWMDTLCIPTYQDVVVVLVLDRELQRLDTENVFLLEQGLIIAFVGWTRRLWTLQEAALAPRLYMQSLKSSSKLDNTFSEEEDDKNALISHICFRRDISELTRRRIPSMTSLKQSVFEQMPLSTPHIPMFITTTAFQKLAHAIKHRATSKMEDEALILAITLGLEKDPILATSDVDKRMAALFVVLKDVPADIIFSAWPRIGHTPFRWAPRSLLGFPLQALQSFGPPATCDARGLHATYEGLVMENSDTFIHGDIFVVDKASKMKYQFQTKAGDTTVSLPDMCALIFRAYGVGGDTAIARILCRRRLENGDTVIEALVVGYLVQIGSGEGLDVTGQTVLEGVSTSKDQRWCIT</sequence>
<dbReference type="EMBL" id="JAVFKD010000014">
    <property type="protein sequence ID" value="KAK5991396.1"/>
    <property type="molecule type" value="Genomic_DNA"/>
</dbReference>
<keyword evidence="2" id="KW-1185">Reference proteome</keyword>